<dbReference type="Pfam" id="PF17919">
    <property type="entry name" value="RT_RNaseH_2"/>
    <property type="match status" value="1"/>
</dbReference>
<dbReference type="AlphaFoldDB" id="A0A6A4B516"/>
<dbReference type="InterPro" id="IPR051320">
    <property type="entry name" value="Viral_Replic_Matur_Polypro"/>
</dbReference>
<organism evidence="2 3">
    <name type="scientific">Phytophthora rubi</name>
    <dbReference type="NCBI Taxonomy" id="129364"/>
    <lineage>
        <taxon>Eukaryota</taxon>
        <taxon>Sar</taxon>
        <taxon>Stramenopiles</taxon>
        <taxon>Oomycota</taxon>
        <taxon>Peronosporomycetes</taxon>
        <taxon>Peronosporales</taxon>
        <taxon>Peronosporaceae</taxon>
        <taxon>Phytophthora</taxon>
    </lineage>
</organism>
<dbReference type="PANTHER" id="PTHR33064:SF37">
    <property type="entry name" value="RIBONUCLEASE H"/>
    <property type="match status" value="1"/>
</dbReference>
<dbReference type="InterPro" id="IPR043128">
    <property type="entry name" value="Rev_trsase/Diguanyl_cyclase"/>
</dbReference>
<dbReference type="InterPro" id="IPR036397">
    <property type="entry name" value="RNaseH_sf"/>
</dbReference>
<accession>A0A6A4B516</accession>
<dbReference type="InterPro" id="IPR041577">
    <property type="entry name" value="RT_RNaseH_2"/>
</dbReference>
<dbReference type="SUPFAM" id="SSF56672">
    <property type="entry name" value="DNA/RNA polymerases"/>
    <property type="match status" value="1"/>
</dbReference>
<dbReference type="GO" id="GO:0003676">
    <property type="term" value="F:nucleic acid binding"/>
    <property type="evidence" value="ECO:0007669"/>
    <property type="project" value="InterPro"/>
</dbReference>
<evidence type="ECO:0000313" key="2">
    <source>
        <dbReference type="EMBL" id="KAE9266582.1"/>
    </source>
</evidence>
<feature type="non-terminal residue" evidence="2">
    <location>
        <position position="488"/>
    </location>
</feature>
<dbReference type="Proteomes" id="UP000434957">
    <property type="component" value="Unassembled WGS sequence"/>
</dbReference>
<dbReference type="Gene3D" id="3.30.420.10">
    <property type="entry name" value="Ribonuclease H-like superfamily/Ribonuclease H"/>
    <property type="match status" value="1"/>
</dbReference>
<dbReference type="InterPro" id="IPR043502">
    <property type="entry name" value="DNA/RNA_pol_sf"/>
</dbReference>
<dbReference type="PANTHER" id="PTHR33064">
    <property type="entry name" value="POL PROTEIN"/>
    <property type="match status" value="1"/>
</dbReference>
<dbReference type="EMBL" id="QXFT01007332">
    <property type="protein sequence ID" value="KAE9266582.1"/>
    <property type="molecule type" value="Genomic_DNA"/>
</dbReference>
<name>A0A6A4B516_9STRA</name>
<keyword evidence="3" id="KW-1185">Reference proteome</keyword>
<reference evidence="2 3" key="1">
    <citation type="submission" date="2018-08" db="EMBL/GenBank/DDBJ databases">
        <title>Genomic investigation of the strawberry pathogen Phytophthora fragariae indicates pathogenicity is determined by transcriptional variation in three key races.</title>
        <authorList>
            <person name="Adams T.M."/>
            <person name="Armitage A.D."/>
            <person name="Sobczyk M.K."/>
            <person name="Bates H.J."/>
            <person name="Dunwell J.M."/>
            <person name="Nellist C.F."/>
            <person name="Harrison R.J."/>
        </authorList>
    </citation>
    <scope>NUCLEOTIDE SEQUENCE [LARGE SCALE GENOMIC DNA]</scope>
    <source>
        <strain evidence="2 3">SCRP333</strain>
    </source>
</reference>
<evidence type="ECO:0000313" key="3">
    <source>
        <dbReference type="Proteomes" id="UP000434957"/>
    </source>
</evidence>
<sequence length="488" mass="54911">MPFGLKNAPMIYQRMIDNALWGYVQPKGGWGAFAERMAIAEAENPEPRQLESLPEQLDDVTTTRTKFAAAHDDSATMDPVLQLINHPDADMFTASEPDESSLVPVFDRRSFVDDICFGGRTFEDCLHTLDRLLSRFEECRISVSFTKSIFVQRQVDFLSHGISRDGIRANPKKMAAITELTFPRTKKGMQSFLGALNYYNRFIQDFAVYGAALYQLKDDDFAPGGDLSVARRCFATLQQKVATAPILRHFDRAKEVHVMLFANEWALSSTLLQMHDEKLHPVRFCGRVLKDTEMNYHPAEKEVLALLLLLKTCYTQLAGKTLRVYTRFSTLEWITKSKSLFGRAVQFAVLLSPWHLIVERVKESDCAFIQLLQSTVTSFVNIDESLEFIAPPTKGSPTTRLDPNLLYARLPTTHTGLVVSFDGSAKTEKYGGYGSCSWIVWRLPEWQIVIAASAYLEKTTVNMAEYMGMTNGVLAALEHGAEDLVIVG</sequence>
<evidence type="ECO:0000259" key="1">
    <source>
        <dbReference type="Pfam" id="PF17919"/>
    </source>
</evidence>
<comment type="caution">
    <text evidence="2">The sequence shown here is derived from an EMBL/GenBank/DDBJ whole genome shotgun (WGS) entry which is preliminary data.</text>
</comment>
<protein>
    <recommendedName>
        <fullName evidence="1">Reverse transcriptase/retrotransposon-derived protein RNase H-like domain-containing protein</fullName>
    </recommendedName>
</protein>
<gene>
    <name evidence="2" type="ORF">PR003_g32073</name>
</gene>
<feature type="domain" description="Reverse transcriptase/retrotransposon-derived protein RNase H-like" evidence="1">
    <location>
        <begin position="231"/>
        <end position="322"/>
    </location>
</feature>
<dbReference type="Gene3D" id="3.30.70.270">
    <property type="match status" value="2"/>
</dbReference>
<proteinExistence type="predicted"/>